<organism evidence="4">
    <name type="scientific">Schistocephalus solidus</name>
    <name type="common">Tapeworm</name>
    <dbReference type="NCBI Taxonomy" id="70667"/>
    <lineage>
        <taxon>Eukaryota</taxon>
        <taxon>Metazoa</taxon>
        <taxon>Spiralia</taxon>
        <taxon>Lophotrochozoa</taxon>
        <taxon>Platyhelminthes</taxon>
        <taxon>Cestoda</taxon>
        <taxon>Eucestoda</taxon>
        <taxon>Diphyllobothriidea</taxon>
        <taxon>Diphyllobothriidae</taxon>
        <taxon>Schistocephalus</taxon>
    </lineage>
</organism>
<feature type="region of interest" description="Disordered" evidence="2">
    <location>
        <begin position="128"/>
        <end position="183"/>
    </location>
</feature>
<protein>
    <recommendedName>
        <fullName evidence="1">UBX domain-containing protein 4</fullName>
    </recommendedName>
</protein>
<dbReference type="InterPro" id="IPR001012">
    <property type="entry name" value="UBX_dom"/>
</dbReference>
<evidence type="ECO:0000313" key="4">
    <source>
        <dbReference type="EMBL" id="JAP50057.1"/>
    </source>
</evidence>
<feature type="domain" description="UBX" evidence="3">
    <location>
        <begin position="292"/>
        <end position="399"/>
    </location>
</feature>
<evidence type="ECO:0000256" key="2">
    <source>
        <dbReference type="SAM" id="MobiDB-lite"/>
    </source>
</evidence>
<gene>
    <name evidence="4" type="ORF">TR109963</name>
</gene>
<proteinExistence type="predicted"/>
<accession>A0A0X3PJL4</accession>
<dbReference type="Pfam" id="PF00789">
    <property type="entry name" value="UBX"/>
    <property type="match status" value="1"/>
</dbReference>
<dbReference type="SMART" id="SM00166">
    <property type="entry name" value="UBX"/>
    <property type="match status" value="1"/>
</dbReference>
<dbReference type="Gene3D" id="3.10.20.90">
    <property type="entry name" value="Phosphatidylinositol 3-kinase Catalytic Subunit, Chain A, domain 1"/>
    <property type="match status" value="1"/>
</dbReference>
<dbReference type="InterPro" id="IPR029071">
    <property type="entry name" value="Ubiquitin-like_domsf"/>
</dbReference>
<sequence length="529" mass="58318">MKWFEGKLAECIKDVKEKRRLLFVFSKDESSPLSASVLETLNEVWLEKVYDEISCLLLTVDSEGYKQFTAIYATPSLPCIHLILPSGGILGMKTSDFAPEKLSSWLKEHVKKFVAWKAAAEPVAAAATTTANAGPTPPIDGTNVAGPSADTPASSENSMTSAAESTSISPITVGAETNSASDQIERARQLLQEKRDRELEEAFEQNRQAELDRRRLGKQMVEFKERQREQSIKEQLEARKREQAEDKAAREQILRQIELDRQERAQRLLNVSSKPVAPPVVTSPLPSPSYSTDKTKVRLQLRLPDGDYISCVLPCKATLAEEVRQHIFARVASAEGNHDNNCTDEGGQPLSLSTLAAFQRILRTGYTFKQFRPARPFSEEDETKTLEELDLWPSAVLLLVSQSNAGHDSVSPYAQGSLVGYTQDALYQLVTSLGSGLRTGVNFAFSVGNSVYLVCQSLFTSVFGGGRGQTTGRSPSPVPTNSDGQSSSPRPRETETTAFRRHGNVSRLSHMPDDTDEQARWNGNSTTQM</sequence>
<name>A0A0X3PJL4_SCHSO</name>
<feature type="compositionally biased region" description="Polar residues" evidence="2">
    <location>
        <begin position="151"/>
        <end position="182"/>
    </location>
</feature>
<feature type="region of interest" description="Disordered" evidence="2">
    <location>
        <begin position="465"/>
        <end position="529"/>
    </location>
</feature>
<feature type="compositionally biased region" description="Basic and acidic residues" evidence="2">
    <location>
        <begin position="510"/>
        <end position="519"/>
    </location>
</feature>
<feature type="compositionally biased region" description="Polar residues" evidence="2">
    <location>
        <begin position="470"/>
        <end position="489"/>
    </location>
</feature>
<evidence type="ECO:0000256" key="1">
    <source>
        <dbReference type="ARBA" id="ARBA00040925"/>
    </source>
</evidence>
<dbReference type="SUPFAM" id="SSF54236">
    <property type="entry name" value="Ubiquitin-like"/>
    <property type="match status" value="1"/>
</dbReference>
<evidence type="ECO:0000259" key="3">
    <source>
        <dbReference type="PROSITE" id="PS50033"/>
    </source>
</evidence>
<dbReference type="GO" id="GO:0036503">
    <property type="term" value="P:ERAD pathway"/>
    <property type="evidence" value="ECO:0007669"/>
    <property type="project" value="TreeGrafter"/>
</dbReference>
<dbReference type="PROSITE" id="PS50033">
    <property type="entry name" value="UBX"/>
    <property type="match status" value="1"/>
</dbReference>
<reference evidence="4" key="1">
    <citation type="submission" date="2016-01" db="EMBL/GenBank/DDBJ databases">
        <title>Reference transcriptome for the parasite Schistocephalus solidus: insights into the molecular evolution of parasitism.</title>
        <authorList>
            <person name="Hebert F.O."/>
            <person name="Grambauer S."/>
            <person name="Barber I."/>
            <person name="Landry C.R."/>
            <person name="Aubin-Horth N."/>
        </authorList>
    </citation>
    <scope>NUCLEOTIDE SEQUENCE</scope>
</reference>
<dbReference type="PANTHER" id="PTHR46424:SF1">
    <property type="entry name" value="UBX DOMAIN-CONTAINING PROTEIN 4"/>
    <property type="match status" value="1"/>
</dbReference>
<dbReference type="GO" id="GO:0005783">
    <property type="term" value="C:endoplasmic reticulum"/>
    <property type="evidence" value="ECO:0007669"/>
    <property type="project" value="TreeGrafter"/>
</dbReference>
<dbReference type="PANTHER" id="PTHR46424">
    <property type="entry name" value="UBX DOMAIN-CONTAINING PROTEIN 4"/>
    <property type="match status" value="1"/>
</dbReference>
<dbReference type="EMBL" id="GEEE01013168">
    <property type="protein sequence ID" value="JAP50057.1"/>
    <property type="molecule type" value="Transcribed_RNA"/>
</dbReference>
<dbReference type="AlphaFoldDB" id="A0A0X3PJL4"/>